<dbReference type="PANTHER" id="PTHR24412">
    <property type="entry name" value="KELCH PROTEIN"/>
    <property type="match status" value="1"/>
</dbReference>
<evidence type="ECO:0000259" key="3">
    <source>
        <dbReference type="PROSITE" id="PS50097"/>
    </source>
</evidence>
<dbReference type="Pfam" id="PF00651">
    <property type="entry name" value="BTB"/>
    <property type="match status" value="1"/>
</dbReference>
<keyword evidence="2" id="KW-0677">Repeat</keyword>
<dbReference type="InterPro" id="IPR056737">
    <property type="entry name" value="Beta-prop_ATRN-MKLN-like"/>
</dbReference>
<evidence type="ECO:0000256" key="2">
    <source>
        <dbReference type="ARBA" id="ARBA00022737"/>
    </source>
</evidence>
<dbReference type="PROSITE" id="PS50097">
    <property type="entry name" value="BTB"/>
    <property type="match status" value="1"/>
</dbReference>
<dbReference type="EMBL" id="GG666464">
    <property type="protein sequence ID" value="EEN68451.1"/>
    <property type="molecule type" value="Genomic_DNA"/>
</dbReference>
<dbReference type="Gene3D" id="3.30.710.10">
    <property type="entry name" value="Potassium Channel Kv1.1, Chain A"/>
    <property type="match status" value="1"/>
</dbReference>
<dbReference type="GO" id="GO:0043161">
    <property type="term" value="P:proteasome-mediated ubiquitin-dependent protein catabolic process"/>
    <property type="evidence" value="ECO:0000318"/>
    <property type="project" value="GO_Central"/>
</dbReference>
<feature type="domain" description="BTB" evidence="3">
    <location>
        <begin position="54"/>
        <end position="121"/>
    </location>
</feature>
<evidence type="ECO:0000313" key="5">
    <source>
        <dbReference type="Proteomes" id="UP000001554"/>
    </source>
</evidence>
<dbReference type="InterPro" id="IPR015915">
    <property type="entry name" value="Kelch-typ_b-propeller"/>
</dbReference>
<dbReference type="InterPro" id="IPR006652">
    <property type="entry name" value="Kelch_1"/>
</dbReference>
<dbReference type="SMART" id="SM00875">
    <property type="entry name" value="BACK"/>
    <property type="match status" value="1"/>
</dbReference>
<dbReference type="Pfam" id="PF01344">
    <property type="entry name" value="Kelch_1"/>
    <property type="match status" value="1"/>
</dbReference>
<dbReference type="Gene3D" id="1.25.40.420">
    <property type="match status" value="1"/>
</dbReference>
<evidence type="ECO:0000313" key="4">
    <source>
        <dbReference type="EMBL" id="EEN68451.1"/>
    </source>
</evidence>
<dbReference type="SUPFAM" id="SSF54695">
    <property type="entry name" value="POZ domain"/>
    <property type="match status" value="1"/>
</dbReference>
<accession>C3XU77</accession>
<dbReference type="GO" id="GO:0005737">
    <property type="term" value="C:cytoplasm"/>
    <property type="evidence" value="ECO:0000318"/>
    <property type="project" value="GO_Central"/>
</dbReference>
<dbReference type="FunFam" id="1.25.40.420:FF:000001">
    <property type="entry name" value="Kelch-like family member 12"/>
    <property type="match status" value="1"/>
</dbReference>
<dbReference type="FunFam" id="3.30.710.10:FF:000001">
    <property type="entry name" value="Kelch-like family member 20"/>
    <property type="match status" value="1"/>
</dbReference>
<proteinExistence type="predicted"/>
<dbReference type="Pfam" id="PF07707">
    <property type="entry name" value="BACK"/>
    <property type="match status" value="1"/>
</dbReference>
<dbReference type="GO" id="GO:1990756">
    <property type="term" value="F:ubiquitin-like ligase-substrate adaptor activity"/>
    <property type="evidence" value="ECO:0000318"/>
    <property type="project" value="GO_Central"/>
</dbReference>
<dbReference type="PIRSF" id="PIRSF037037">
    <property type="entry name" value="Kelch-like_protein_gigaxonin"/>
    <property type="match status" value="1"/>
</dbReference>
<keyword evidence="1" id="KW-0880">Kelch repeat</keyword>
<dbReference type="Pfam" id="PF24981">
    <property type="entry name" value="Beta-prop_ATRN-LZTR1"/>
    <property type="match status" value="1"/>
</dbReference>
<sequence>MADHVQVCIEFGEEPPDAELQGDVQQHVYEFEQPSHSGDLLVAMNELRRRGELTDVTLCAGEQAFSCHRVVLASCSPYFRAMFAGDLMESRAKEIQLKDINPDMLKLVTDYAYTSKITITRENVQDVLDVSDRFQIPAIKDACCEFLEMQLHPYNCIGIFQFADTHYCEDLRKKALDFALSKFNDVIENDEFVELTKDGLVEYLSHDELEATKEEHVFEAGMKWLRYKSEERSQYISGVLEAVRLPLIDAKYLLEEIEGKEIVKNSSRCLELLDEAKNLQHLLQEHGVVSDPRVTPRRCVAQKVLLVLGGKNQTGSCTTMSYYDNRTQAWLQPEPLPMEPRDLSSVATIGNYIYLTGGAPVRLSQASQREKLKDVWRYDAGVSEWSKLAPLHQGRCGHGSVAVNGHVYVLGGFDDISILSQVERYNPAANTWDIVAPMLKAVTSPAVVAFQGKIYVFGGFLEDETVGFAQCYDTDTGQWTLMQTPPTCETGASAVVLGGLIYIIGGELSRSVTVFDPASQKFFQTGEMVEQRLLCGAAVLDDRIYVTGGVSHRLSAEPHDTIECYEPKTDTWRIVGTLPEPLYQHGCLTIYMSNLNSKQRQQQHTSGEQNTE</sequence>
<dbReference type="SMART" id="SM00612">
    <property type="entry name" value="Kelch"/>
    <property type="match status" value="6"/>
</dbReference>
<dbReference type="Proteomes" id="UP000001554">
    <property type="component" value="Chromosome 6"/>
</dbReference>
<dbReference type="eggNOG" id="KOG4441">
    <property type="taxonomic scope" value="Eukaryota"/>
</dbReference>
<dbReference type="InParanoid" id="C3XU77"/>
<reference evidence="4" key="1">
    <citation type="journal article" date="2008" name="Nature">
        <title>The amphioxus genome and the evolution of the chordate karyotype.</title>
        <authorList>
            <consortium name="US DOE Joint Genome Institute (JGI-PGF)"/>
            <person name="Putnam N.H."/>
            <person name="Butts T."/>
            <person name="Ferrier D.E.K."/>
            <person name="Furlong R.F."/>
            <person name="Hellsten U."/>
            <person name="Kawashima T."/>
            <person name="Robinson-Rechavi M."/>
            <person name="Shoguchi E."/>
            <person name="Terry A."/>
            <person name="Yu J.-K."/>
            <person name="Benito-Gutierrez E.L."/>
            <person name="Dubchak I."/>
            <person name="Garcia-Fernandez J."/>
            <person name="Gibson-Brown J.J."/>
            <person name="Grigoriev I.V."/>
            <person name="Horton A.C."/>
            <person name="de Jong P.J."/>
            <person name="Jurka J."/>
            <person name="Kapitonov V.V."/>
            <person name="Kohara Y."/>
            <person name="Kuroki Y."/>
            <person name="Lindquist E."/>
            <person name="Lucas S."/>
            <person name="Osoegawa K."/>
            <person name="Pennacchio L.A."/>
            <person name="Salamov A.A."/>
            <person name="Satou Y."/>
            <person name="Sauka-Spengler T."/>
            <person name="Schmutz J."/>
            <person name="Shin-I T."/>
            <person name="Toyoda A."/>
            <person name="Bronner-Fraser M."/>
            <person name="Fujiyama A."/>
            <person name="Holland L.Z."/>
            <person name="Holland P.W.H."/>
            <person name="Satoh N."/>
            <person name="Rokhsar D.S."/>
        </authorList>
    </citation>
    <scope>NUCLEOTIDE SEQUENCE [LARGE SCALE GENOMIC DNA]</scope>
    <source>
        <strain evidence="4">S238N-H82</strain>
        <tissue evidence="4">Testes</tissue>
    </source>
</reference>
<dbReference type="AlphaFoldDB" id="C3XU77"/>
<keyword evidence="5" id="KW-1185">Reference proteome</keyword>
<name>C3XU77_BRAFL</name>
<reference evidence="5" key="2">
    <citation type="journal article" date="2020" name="Nat. Ecol. Evol.">
        <title>Deeply conserved synteny resolves early events in vertebrate evolution.</title>
        <authorList>
            <person name="Simakov O."/>
            <person name="Marletaz F."/>
            <person name="Yue J.X."/>
            <person name="O'Connell B."/>
            <person name="Jenkins J."/>
            <person name="Brandt A."/>
            <person name="Calef R."/>
            <person name="Tung C.H."/>
            <person name="Huang T.K."/>
            <person name="Schmutz J."/>
            <person name="Satoh N."/>
            <person name="Yu J.K."/>
            <person name="Putnam N.H."/>
            <person name="Green R.E."/>
            <person name="Rokhsar D.S."/>
        </authorList>
    </citation>
    <scope>NUCLEOTIDE SEQUENCE [LARGE SCALE GENOMIC DNA]</scope>
    <source>
        <strain evidence="5">S238N-H82</strain>
    </source>
</reference>
<evidence type="ECO:0000313" key="6">
    <source>
        <dbReference type="RefSeq" id="XP_035680032.1"/>
    </source>
</evidence>
<dbReference type="KEGG" id="bfo:118418288"/>
<dbReference type="Gene3D" id="2.120.10.80">
    <property type="entry name" value="Kelch-type beta propeller"/>
    <property type="match status" value="1"/>
</dbReference>
<reference evidence="6" key="3">
    <citation type="submission" date="2025-04" db="UniProtKB">
        <authorList>
            <consortium name="RefSeq"/>
        </authorList>
    </citation>
    <scope>IDENTIFICATION</scope>
    <source>
        <strain evidence="6">S238N-H82</strain>
        <tissue evidence="6">Testes</tissue>
    </source>
</reference>
<dbReference type="OrthoDB" id="45365at2759"/>
<dbReference type="SMART" id="SM00225">
    <property type="entry name" value="BTB"/>
    <property type="match status" value="1"/>
</dbReference>
<protein>
    <submittedName>
        <fullName evidence="6">Kelch-like protein 24</fullName>
    </submittedName>
</protein>
<organism>
    <name type="scientific">Branchiostoma floridae</name>
    <name type="common">Florida lancelet</name>
    <name type="synonym">Amphioxus</name>
    <dbReference type="NCBI Taxonomy" id="7739"/>
    <lineage>
        <taxon>Eukaryota</taxon>
        <taxon>Metazoa</taxon>
        <taxon>Chordata</taxon>
        <taxon>Cephalochordata</taxon>
        <taxon>Leptocardii</taxon>
        <taxon>Amphioxiformes</taxon>
        <taxon>Branchiostomatidae</taxon>
        <taxon>Branchiostoma</taxon>
    </lineage>
</organism>
<dbReference type="OMA" id="ACEELIM"/>
<dbReference type="SUPFAM" id="SSF117281">
    <property type="entry name" value="Kelch motif"/>
    <property type="match status" value="1"/>
</dbReference>
<dbReference type="InterPro" id="IPR011333">
    <property type="entry name" value="SKP1/BTB/POZ_sf"/>
</dbReference>
<dbReference type="GO" id="GO:0031463">
    <property type="term" value="C:Cul3-RING ubiquitin ligase complex"/>
    <property type="evidence" value="ECO:0000318"/>
    <property type="project" value="GO_Central"/>
</dbReference>
<dbReference type="InterPro" id="IPR011705">
    <property type="entry name" value="BACK"/>
</dbReference>
<dbReference type="InterPro" id="IPR017096">
    <property type="entry name" value="BTB-kelch_protein"/>
</dbReference>
<dbReference type="PANTHER" id="PTHR24412:SF488">
    <property type="entry name" value="KELCH-LIKE PROTEIN 24"/>
    <property type="match status" value="1"/>
</dbReference>
<dbReference type="InterPro" id="IPR000210">
    <property type="entry name" value="BTB/POZ_dom"/>
</dbReference>
<evidence type="ECO:0000256" key="1">
    <source>
        <dbReference type="ARBA" id="ARBA00022441"/>
    </source>
</evidence>
<dbReference type="GeneID" id="118418288"/>
<dbReference type="STRING" id="7739.C3XU77"/>
<dbReference type="RefSeq" id="XP_035680032.1">
    <property type="nucleotide sequence ID" value="XM_035824139.1"/>
</dbReference>
<gene>
    <name evidence="6" type="primary">LOC118418288</name>
    <name evidence="4" type="ORF">BRAFLDRAFT_58277</name>
</gene>